<dbReference type="EMBL" id="JXLC01000001">
    <property type="protein sequence ID" value="OJG93516.1"/>
    <property type="molecule type" value="Genomic_DNA"/>
</dbReference>
<keyword evidence="2" id="KW-0472">Membrane</keyword>
<organism evidence="4 5">
    <name type="scientific">Enterococcus silesiacus</name>
    <dbReference type="NCBI Taxonomy" id="332949"/>
    <lineage>
        <taxon>Bacteria</taxon>
        <taxon>Bacillati</taxon>
        <taxon>Bacillota</taxon>
        <taxon>Bacilli</taxon>
        <taxon>Lactobacillales</taxon>
        <taxon>Enterococcaceae</taxon>
        <taxon>Enterococcus</taxon>
    </lineage>
</organism>
<name>A0AA91GE80_9ENTE</name>
<evidence type="ECO:0000313" key="4">
    <source>
        <dbReference type="EMBL" id="OJG93516.1"/>
    </source>
</evidence>
<feature type="transmembrane region" description="Helical" evidence="2">
    <location>
        <begin position="171"/>
        <end position="189"/>
    </location>
</feature>
<dbReference type="InterPro" id="IPR003675">
    <property type="entry name" value="Rce1/LyrA-like_dom"/>
</dbReference>
<comment type="caution">
    <text evidence="4">The sequence shown here is derived from an EMBL/GenBank/DDBJ whole genome shotgun (WGS) entry which is preliminary data.</text>
</comment>
<feature type="transmembrane region" description="Helical" evidence="2">
    <location>
        <begin position="53"/>
        <end position="72"/>
    </location>
</feature>
<dbReference type="Pfam" id="PF02517">
    <property type="entry name" value="Rce1-like"/>
    <property type="match status" value="1"/>
</dbReference>
<feature type="domain" description="CAAX prenyl protease 2/Lysostaphin resistance protein A-like" evidence="3">
    <location>
        <begin position="133"/>
        <end position="233"/>
    </location>
</feature>
<evidence type="ECO:0000256" key="1">
    <source>
        <dbReference type="ARBA" id="ARBA00009067"/>
    </source>
</evidence>
<protein>
    <recommendedName>
        <fullName evidence="3">CAAX prenyl protease 2/Lysostaphin resistance protein A-like domain-containing protein</fullName>
    </recommendedName>
</protein>
<feature type="transmembrane region" description="Helical" evidence="2">
    <location>
        <begin position="133"/>
        <end position="159"/>
    </location>
</feature>
<dbReference type="Proteomes" id="UP000183039">
    <property type="component" value="Unassembled WGS sequence"/>
</dbReference>
<feature type="transmembrane region" description="Helical" evidence="2">
    <location>
        <begin position="93"/>
        <end position="113"/>
    </location>
</feature>
<feature type="transmembrane region" description="Helical" evidence="2">
    <location>
        <begin position="220"/>
        <end position="244"/>
    </location>
</feature>
<dbReference type="GO" id="GO:0004175">
    <property type="term" value="F:endopeptidase activity"/>
    <property type="evidence" value="ECO:0007669"/>
    <property type="project" value="UniProtKB-ARBA"/>
</dbReference>
<feature type="transmembrane region" description="Helical" evidence="2">
    <location>
        <begin position="29"/>
        <end position="47"/>
    </location>
</feature>
<evidence type="ECO:0000313" key="5">
    <source>
        <dbReference type="Proteomes" id="UP000183039"/>
    </source>
</evidence>
<keyword evidence="2" id="KW-0812">Transmembrane</keyword>
<comment type="similarity">
    <text evidence="1">Belongs to the UPF0177 family.</text>
</comment>
<sequence>MFTVKIETILKENKPKGVEKMQELFDRKVKLVPAIVSLVLLGGAFYSLLHTAFILNFCIILVAGLIGMYLMYGVEGIKKLYSPLKKGSVKIILIAYVLSWVTALLAKFLAGIIGQPTADNPIVSQFSHGLVPALTLLGKTLFMLAGEEIITTIPLILLVHVALRYKIERKTAIIGSVILTSLMFGSLHLSTYDWNWFQCLVVIGLTRIPFTWATLKTNSIWAGTIIHIAFDWLIFIGVMLSTLAH</sequence>
<reference evidence="4 5" key="1">
    <citation type="submission" date="2014-12" db="EMBL/GenBank/DDBJ databases">
        <title>Draft genome sequences of 29 type strains of Enterococci.</title>
        <authorList>
            <person name="Zhong Z."/>
            <person name="Sun Z."/>
            <person name="Liu W."/>
            <person name="Zhang W."/>
            <person name="Zhang H."/>
        </authorList>
    </citation>
    <scope>NUCLEOTIDE SEQUENCE [LARGE SCALE GENOMIC DNA]</scope>
    <source>
        <strain evidence="4 5">DSM 22801</strain>
    </source>
</reference>
<gene>
    <name evidence="4" type="ORF">RV15_GL000118</name>
</gene>
<dbReference type="GO" id="GO:0080120">
    <property type="term" value="P:CAAX-box protein maturation"/>
    <property type="evidence" value="ECO:0007669"/>
    <property type="project" value="UniProtKB-ARBA"/>
</dbReference>
<evidence type="ECO:0000256" key="2">
    <source>
        <dbReference type="SAM" id="Phobius"/>
    </source>
</evidence>
<dbReference type="AlphaFoldDB" id="A0AA91GE80"/>
<evidence type="ECO:0000259" key="3">
    <source>
        <dbReference type="Pfam" id="PF02517"/>
    </source>
</evidence>
<proteinExistence type="inferred from homology"/>
<accession>A0AA91GE80</accession>
<keyword evidence="2" id="KW-1133">Transmembrane helix</keyword>